<evidence type="ECO:0000313" key="1">
    <source>
        <dbReference type="EMBL" id="KDR82986.1"/>
    </source>
</evidence>
<proteinExistence type="predicted"/>
<evidence type="ECO:0000313" key="2">
    <source>
        <dbReference type="Proteomes" id="UP000027222"/>
    </source>
</evidence>
<reference evidence="2" key="1">
    <citation type="journal article" date="2014" name="Proc. Natl. Acad. Sci. U.S.A.">
        <title>Extensive sampling of basidiomycete genomes demonstrates inadequacy of the white-rot/brown-rot paradigm for wood decay fungi.</title>
        <authorList>
            <person name="Riley R."/>
            <person name="Salamov A.A."/>
            <person name="Brown D.W."/>
            <person name="Nagy L.G."/>
            <person name="Floudas D."/>
            <person name="Held B.W."/>
            <person name="Levasseur A."/>
            <person name="Lombard V."/>
            <person name="Morin E."/>
            <person name="Otillar R."/>
            <person name="Lindquist E.A."/>
            <person name="Sun H."/>
            <person name="LaButti K.M."/>
            <person name="Schmutz J."/>
            <person name="Jabbour D."/>
            <person name="Luo H."/>
            <person name="Baker S.E."/>
            <person name="Pisabarro A.G."/>
            <person name="Walton J.D."/>
            <person name="Blanchette R.A."/>
            <person name="Henrissat B."/>
            <person name="Martin F."/>
            <person name="Cullen D."/>
            <person name="Hibbett D.S."/>
            <person name="Grigoriev I.V."/>
        </authorList>
    </citation>
    <scope>NUCLEOTIDE SEQUENCE [LARGE SCALE GENOMIC DNA]</scope>
    <source>
        <strain evidence="2">CBS 339.88</strain>
    </source>
</reference>
<accession>A0A067TIP4</accession>
<sequence>MMDRGDTARIPSTTTDLSHVNLCTCYEVDTVYPLLQNPNPSICKIILNNEDQARLISPPIGERSSDELILKPSGQVGSPGRGGYNLQAVLKWDPAMYKIVQKFIQARIRYYTEQRTLFRGLTITKQPPIAISIIQEEARHKFEILSRYDENWPSRDMIATFLGNASHGNIK</sequence>
<name>A0A067TIP4_GALM3</name>
<dbReference type="HOGENOM" id="CLU_065614_3_0_1"/>
<dbReference type="EMBL" id="KL142369">
    <property type="protein sequence ID" value="KDR82986.1"/>
    <property type="molecule type" value="Genomic_DNA"/>
</dbReference>
<gene>
    <name evidence="1" type="ORF">GALMADRAFT_276017</name>
</gene>
<dbReference type="Proteomes" id="UP000027222">
    <property type="component" value="Unassembled WGS sequence"/>
</dbReference>
<organism evidence="1 2">
    <name type="scientific">Galerina marginata (strain CBS 339.88)</name>
    <dbReference type="NCBI Taxonomy" id="685588"/>
    <lineage>
        <taxon>Eukaryota</taxon>
        <taxon>Fungi</taxon>
        <taxon>Dikarya</taxon>
        <taxon>Basidiomycota</taxon>
        <taxon>Agaricomycotina</taxon>
        <taxon>Agaricomycetes</taxon>
        <taxon>Agaricomycetidae</taxon>
        <taxon>Agaricales</taxon>
        <taxon>Agaricineae</taxon>
        <taxon>Strophariaceae</taxon>
        <taxon>Galerina</taxon>
    </lineage>
</organism>
<protein>
    <submittedName>
        <fullName evidence="1">Uncharacterized protein</fullName>
    </submittedName>
</protein>
<dbReference type="AlphaFoldDB" id="A0A067TIP4"/>
<keyword evidence="2" id="KW-1185">Reference proteome</keyword>
<dbReference type="OrthoDB" id="2686745at2759"/>